<evidence type="ECO:0000313" key="2">
    <source>
        <dbReference type="EMBL" id="CAJ1856214.1"/>
    </source>
</evidence>
<reference evidence="2" key="1">
    <citation type="submission" date="2023-10" db="EMBL/GenBank/DDBJ databases">
        <authorList>
            <person name="Domelevo Entfellner J.-B."/>
        </authorList>
    </citation>
    <scope>NUCLEOTIDE SEQUENCE</scope>
</reference>
<gene>
    <name evidence="2" type="ORF">AYBTSS11_LOCUS2050</name>
</gene>
<dbReference type="PANTHER" id="PTHR21450:SF35">
    <property type="entry name" value="TRANSCRIPTION FACTOR, PUTATIVE (DUF630 AND DUF632)-RELATED"/>
    <property type="match status" value="1"/>
</dbReference>
<dbReference type="InterPro" id="IPR006867">
    <property type="entry name" value="DUF632"/>
</dbReference>
<feature type="domain" description="DUF632" evidence="1">
    <location>
        <begin position="15"/>
        <end position="288"/>
    </location>
</feature>
<sequence length="378" mass="43592">MFACFSEKATPVSQEPAQKIMNWKTESSQSASIRNPLVTTSKTYMDDSESDIVGEPYMIAGSHSCTLDRLYAWERKLYDEVKAGEFIRKEFDRKCDQLRHQFAKDESSKVIDKTRSVVKDLHSRIIVAIYSADLISKRIEMMRDEELFPQLLEFTQGLMKMWKAMLECHHAQYITVSLAYHSRSSMRTLEGDTRREIMAQLLKDLECFGLSFSNWINSHTSYIEALNGWLQNCILEPRERSKNRKPFSPRRALAPPIFVLCRDWCAGIKALPSEELSHAIKFFVSDLHRMIDQQDEELHDKYNSVVASNSGETESKTIEKSEDGSSHLCYIHASLTKLLHQLTKFSDASLKMYEDIRQKGEAAQTAYHSCKSIRTDKI</sequence>
<name>A0AA86S260_9FABA</name>
<dbReference type="PANTHER" id="PTHR21450">
    <property type="entry name" value="PROTEIN ALTERED PHOSPHATE STARVATION RESPONSE 1"/>
    <property type="match status" value="1"/>
</dbReference>
<organism evidence="2 3">
    <name type="scientific">Sphenostylis stenocarpa</name>
    <dbReference type="NCBI Taxonomy" id="92480"/>
    <lineage>
        <taxon>Eukaryota</taxon>
        <taxon>Viridiplantae</taxon>
        <taxon>Streptophyta</taxon>
        <taxon>Embryophyta</taxon>
        <taxon>Tracheophyta</taxon>
        <taxon>Spermatophyta</taxon>
        <taxon>Magnoliopsida</taxon>
        <taxon>eudicotyledons</taxon>
        <taxon>Gunneridae</taxon>
        <taxon>Pentapetalae</taxon>
        <taxon>rosids</taxon>
        <taxon>fabids</taxon>
        <taxon>Fabales</taxon>
        <taxon>Fabaceae</taxon>
        <taxon>Papilionoideae</taxon>
        <taxon>50 kb inversion clade</taxon>
        <taxon>NPAAA clade</taxon>
        <taxon>indigoferoid/millettioid clade</taxon>
        <taxon>Phaseoleae</taxon>
        <taxon>Sphenostylis</taxon>
    </lineage>
</organism>
<evidence type="ECO:0000313" key="3">
    <source>
        <dbReference type="Proteomes" id="UP001189624"/>
    </source>
</evidence>
<dbReference type="Pfam" id="PF04782">
    <property type="entry name" value="DUF632"/>
    <property type="match status" value="1"/>
</dbReference>
<dbReference type="Proteomes" id="UP001189624">
    <property type="component" value="Chromosome 1"/>
</dbReference>
<evidence type="ECO:0000259" key="1">
    <source>
        <dbReference type="Pfam" id="PF04782"/>
    </source>
</evidence>
<protein>
    <recommendedName>
        <fullName evidence="1">DUF632 domain-containing protein</fullName>
    </recommendedName>
</protein>
<proteinExistence type="predicted"/>
<dbReference type="Gramene" id="rna-AYBTSS11_LOCUS2050">
    <property type="protein sequence ID" value="CAJ1856214.1"/>
    <property type="gene ID" value="gene-AYBTSS11_LOCUS2050"/>
</dbReference>
<keyword evidence="3" id="KW-1185">Reference proteome</keyword>
<accession>A0AA86S260</accession>
<dbReference type="EMBL" id="OY731398">
    <property type="protein sequence ID" value="CAJ1856214.1"/>
    <property type="molecule type" value="Genomic_DNA"/>
</dbReference>
<dbReference type="AlphaFoldDB" id="A0AA86S260"/>